<dbReference type="CDD" id="cd00063">
    <property type="entry name" value="FN3"/>
    <property type="match status" value="10"/>
</dbReference>
<dbReference type="InterPro" id="IPR000742">
    <property type="entry name" value="EGF"/>
</dbReference>
<keyword evidence="5" id="KW-0325">Glycoprotein</keyword>
<evidence type="ECO:0008006" key="14">
    <source>
        <dbReference type="Google" id="ProtNLM"/>
    </source>
</evidence>
<dbReference type="SUPFAM" id="SSF53300">
    <property type="entry name" value="vWA-like"/>
    <property type="match status" value="2"/>
</dbReference>
<keyword evidence="4" id="KW-1015">Disulfide bond</keyword>
<dbReference type="Pfam" id="PF00092">
    <property type="entry name" value="VWA"/>
    <property type="match status" value="1"/>
</dbReference>
<evidence type="ECO:0000313" key="13">
    <source>
        <dbReference type="Proteomes" id="UP001176961"/>
    </source>
</evidence>
<feature type="domain" description="Fibronectin type-III" evidence="11">
    <location>
        <begin position="1725"/>
        <end position="1828"/>
    </location>
</feature>
<dbReference type="Pfam" id="PF14670">
    <property type="entry name" value="FXa_inhibition"/>
    <property type="match status" value="1"/>
</dbReference>
<feature type="domain" description="Fibronectin type-III" evidence="11">
    <location>
        <begin position="804"/>
        <end position="900"/>
    </location>
</feature>
<dbReference type="Gene3D" id="3.40.50.410">
    <property type="entry name" value="von Willebrand factor, type A domain"/>
    <property type="match status" value="2"/>
</dbReference>
<keyword evidence="2 8" id="KW-0732">Signal</keyword>
<dbReference type="InterPro" id="IPR007110">
    <property type="entry name" value="Ig-like_dom"/>
</dbReference>
<feature type="region of interest" description="Disordered" evidence="7">
    <location>
        <begin position="3657"/>
        <end position="3681"/>
    </location>
</feature>
<feature type="domain" description="Ig-like" evidence="10">
    <location>
        <begin position="504"/>
        <end position="598"/>
    </location>
</feature>
<dbReference type="Proteomes" id="UP001176961">
    <property type="component" value="Unassembled WGS sequence"/>
</dbReference>
<feature type="region of interest" description="Disordered" evidence="7">
    <location>
        <begin position="3371"/>
        <end position="3514"/>
    </location>
</feature>
<dbReference type="InterPro" id="IPR036465">
    <property type="entry name" value="vWFA_dom_sf"/>
</dbReference>
<evidence type="ECO:0000259" key="10">
    <source>
        <dbReference type="PROSITE" id="PS50835"/>
    </source>
</evidence>
<dbReference type="SUPFAM" id="SSF57196">
    <property type="entry name" value="EGF/Laminin"/>
    <property type="match status" value="1"/>
</dbReference>
<feature type="region of interest" description="Disordered" evidence="7">
    <location>
        <begin position="3543"/>
        <end position="3642"/>
    </location>
</feature>
<feature type="region of interest" description="Disordered" evidence="7">
    <location>
        <begin position="2195"/>
        <end position="2291"/>
    </location>
</feature>
<feature type="compositionally biased region" description="Polar residues" evidence="7">
    <location>
        <begin position="3094"/>
        <end position="3103"/>
    </location>
</feature>
<feature type="domain" description="Fibronectin type-III" evidence="11">
    <location>
        <begin position="1412"/>
        <end position="1517"/>
    </location>
</feature>
<feature type="domain" description="VWFA" evidence="9">
    <location>
        <begin position="3219"/>
        <end position="3347"/>
    </location>
</feature>
<feature type="domain" description="Ig-like" evidence="10">
    <location>
        <begin position="913"/>
        <end position="1008"/>
    </location>
</feature>
<feature type="region of interest" description="Disordered" evidence="7">
    <location>
        <begin position="2618"/>
        <end position="2659"/>
    </location>
</feature>
<evidence type="ECO:0000259" key="11">
    <source>
        <dbReference type="PROSITE" id="PS50853"/>
    </source>
</evidence>
<dbReference type="Pfam" id="PF00041">
    <property type="entry name" value="fn3"/>
    <property type="match status" value="9"/>
</dbReference>
<dbReference type="InterPro" id="IPR013783">
    <property type="entry name" value="Ig-like_fold"/>
</dbReference>
<feature type="region of interest" description="Disordered" evidence="7">
    <location>
        <begin position="2672"/>
        <end position="2882"/>
    </location>
</feature>
<dbReference type="SUPFAM" id="SSF63829">
    <property type="entry name" value="Calcium-dependent phosphotriesterase"/>
    <property type="match status" value="1"/>
</dbReference>
<dbReference type="Gene3D" id="2.10.25.10">
    <property type="entry name" value="Laminin"/>
    <property type="match status" value="2"/>
</dbReference>
<dbReference type="SMART" id="SM00181">
    <property type="entry name" value="EGF"/>
    <property type="match status" value="2"/>
</dbReference>
<sequence length="3851" mass="419059">MNRPHLLLLALWALAISAQELVPTTAVDDLQGDLQIQEWMRELRRVKRAPTRSEFRECCTVRKSMRRRLPDVRPVVVVLPGFDATRASTYYQDVLYPEPLRRRRAKRARYCPILVSAPPIPPPDAGKCVVSRASGREICYPSYEDLDTTCTDVTGRSTSGLVAPPVIPHATVRAMAFVPPDNLRRLIIQYYRQQGRLMPKNMTFTPKSFLFVKYHCDFGYEMIDEIDTLFCHQKTWVNTLPVCRGKGLCEKDNGGCSHSCLSINDATVECRCPRGMTLDTDGKTCIKPIPKTLCRSLAGCSCASIDDNQYSCTCPKGAKCLLLRGPPKLYVEPQGPYEVPPGGNINITCSAVAYPFPDIYWGDERVHNIPSKVGTVKNEQILIIKELFKNAEFTCHANNSMGKVERTVKVIITGPGSAPVLRGALSGRTTIQIRWDPPHVINRPITSYTVYYTNNGNQPIKNWQKLEVKEPNHQATIENLRPNTQYYIRLRANDQMGPGRLGNPASVTTLRPAARPLVTIEQGEELFVAPLKPFELGCNITRADPVPVVTWQHKGRPLNNGEKTLYMKMHIGGVIENTVFSCVAENEAGKSTKRINITVTGPTAPERIRYQVDGDKVNLQWELPRIINAPMAGYDVLYTDDPNLPEDQWKVHKVEDPHMNTATIPGLSERTPYTFRIRGRNKLGEGLLSGAFNATTWLGARPPYVMISPSGQIVKQPSNEPLSIECEAVGVPKPKIIWLWSGQLVEDGKDEFRVYDTTPIDAQERSKSKLIAQSTTRTGVATCQAVNPEGSDEKRVEVKILGPGSAPLHIQPTPMHTGFDVAWQPPKRPNGRIKNYIVYYTKDPDAPLSQWKSQTVGGDVRNLTVQVDDEDTPYVVKVQAATNDGPGIISEPYDVTTGRRQIPLTVRLEISDPHVSEDATETEVDPAQPIHFKCIAEGRPMPSVSYSWLPMNSTESGDEPVPIPINPDPSKDHRYISIQVYSTTSTKRTLLCQARNPDGTVEDKHSFIVNKPGSPPRDVQAIVDPDNRVTLTWEEPKYPNGDITSYKVYLTGDPSKPVDQWQVFDVKDPSEPKLVFERGELEPESPYYVKIAAVNPHGEGVHSDVSHFNTVSGAPLDSPKDILPAVAEDNTVNITWSGPRDPNGPIKSYTIYFAPDDGTADDDCKSWPNRIEVPSTEDHGTITIDKDQYNIRPNTPYKVCMSATNDLSEGPASEPTMFETGSGETPPVITLNPPQNIVSVEPRGSVSIVCTATGIPQPHVYWVLENGERIEGKTLQLRDLIKDTSATCKAENKAGGTQEVVQIQISGPGTPPNEIVLLPMPNQVINVEWTTPDEVNGRITNYIVHYGEVPEGETEPKEWNMATVDGLDVNHQLQQLDPKKNYAVRVQAVSDRGPGVMSAPQMIRTLPLAPAQVKNPEISVFDNNSVVIEFVPPADPEHPGKQIKDFVIQYTSEDPPTDETDWKELRYTDPDDTDNITVVPIDGENFNPDTKYHVKIIPRGEIDGPASDPTVFTTGDGVIPPSQPEVNVDAPDNKIRVPAGTDYTVSCSATGFPPPDIRWVDSEGNQLSDGPTLKLVDVRRTVKAKCLAENRGGLKETDFTVFVAGPGSPPENVNLHADKPVTITVQWDPPTIPNGNITKYIVYYTPLDDQDPAHQIGQVQSRPINEWLTYHDIPDMDGTRRVDLKDFVETDTAYAVVVQAINDDGPGPYSNQYTIRTMSRAREGPPTDLRVDPDGQRSAVMEWKKPTTTDENPIGYEIYYVPGDKSVDADELVLSDWSKIVIDDPNKLTHRIQNLLQPDTDYVFKIRAMYPDGPSVFSEPCIMKTLPDGNAPYIQISTGENGVAGSTDIDVLPGSQITVSCNATGLPLPSVKWIRGGTYEIDPSTVDTAAKHAQFSLKVANITEDTTFNCVAQNPLGHANWTINVNLLPGLEPDWKDDFVVSKSENGVVVLVFSDNLPDYLKPPNDWVIRYTDDPEKPKDEWNVVPSDSATLTRVAVPDMEPGTYYYLVVDSPDKGIQTPTLLVMTPKPPSEVRVGTNINDESVVDFKEAVTSQPVKKYSIKVWKVDDPSNIKHYETSPDATSGVVLEGLEPDSDYAVQVAAEFVDGDSLPNEPVIVRTPPGGVTCDCAHACTFEEKEDGTIASKCYCHSGFVLGEDQKSCEPSTDTPTTYTIVRVTPPSLTTEVQPVEILSSTPSTAGEEEAKVAPTDASGRYVGFDSSPLPTGPDGRILEYEEVESTSRPTDSSGREVPHVVGPDGVPLKMNSEGELLDNNENPITVDDDGIPRDPYGRELPKNKEGVWIYPLVDKGGRPLPVDNNNMPIIKMVDANGNAIPLDDRGRPLDSTGTVISTDSIGRPLDSEGQPYPINEEGYFVVEPGEGAVDEGAAKIPLLIVDGEPVRMDQEGRYVDSQGSIIPTNAEGVPIDERGEPLKKNKKGDYVLPVTKPTDETAPTQYGVIEGLPTDESGHVIVPIKRPDGSSLPTDASGNFVTEDGTVIEKDEEGRPLGPDGEVLPTDDSGNYIYPLFGPDGKPLPTDRHQRPIHPVKGADGELLPTDESGLPLRKSGEPIPTDARGVPLGDDGEPLPTDESGNFVITETEVTPSKEFPTDETGNVIYPIRKADGSPLPTDASGSYVTEDGSVIEKDEEGRPVGPDGRVLPTDDAGNYIYPVLGPDGQPLPTDENQRPIHPVIGSDGKPLPTDDTGHPLGKDGQPIPTDASGVPVDENGQPLPTDSSGNFVAVPREKAVSQAMPTDESGSIIYPVTRPDGSPLPTDSSGNYVTEKGTKIEKDKDGRPLGPDGQVLPTDDSGNYIYPVLGPDGSPLPTDENRRPIHPVLGSDGTPLPTDQSGRPLGKDGKPLPTDASGVPLDTDGQPLPTDDSGNYVAAEIGVSPSKELPTDESGNVIYPIKKADGSPLPTDASGNYLMDDGSVIEKDEEGRPVGPDGVVLPTDDAGNYIYPVLGPDGRPLPTDEHQRPIHPVFGSDGKPLPTDVSGRPLGENGEPVPTDVSGHPIDKNGEPLPTDSSGNFVSVPREKAISKVMPTDESGNVIHPVTKPDGSPLPTDSSGRYVTAEGTIIERDREGRPLGPDGQVLPTDQSDSSGHYTVAREEAEGLPTDESGNVIYPVIGPDGSPLPTDSSGNYVTERGSIVAKDEQGRPLGPEGQVLPTDSSGSYIYPALGRDGKPLPTDEFGFPLPEGTDAELLLKSKQCAAGEPRTETLLFIVESSHKSSSYLEPIKKMLKAFVSSIPDSSMPKIGKIIYAATTEVTIDIGHYADKEELINSFDEIREIGGSPDANLALKIALQHLLEEERGTTVVLHLHVTPLSLRDSSLAEGMRSKNVKLVHLNEEMWSKQDPEALQKFVCLRDIARPSQPVTKPDGSPLPTDSSGNYITDDGKIIEKDEEGRPLGPDGQLLPTDSSGNYIYPVIGPDGKPLPTDEHRRPIHPVFGPDGSPLPTDETGHPVGEDGKPIPTDSKGVPLDEEGEPLPTDASGKYIISEEGEETPSQELPTDESGSVIYPIRKADGSPLPTDASGNYVMEDGSVIDKDEDGRPVGPDGTVLPTDESGSYIYPVLGPDGRPLPTDEHQRPIHPVFGSDGKPLPTDVSGRPLGEDGEPIPTDVSGHPIDKNGEPLPTDSSGNFVSVPREKAISKVMPTDESGNVIHPVTKPDGSPLPTDSSGRYVTAEGTIIERDREGRPLGPDGQVLPTDQSEEGIIVGPDGKALPVPHDERCSLKNLKMDIVFTIDMRKLSNSTFQTILRAISSFADRVDLSPDVTRIGVVYGNKDIVVPLPLGGYQEKEHMRDELRRIVFSYDDSDDRVPLYGSTKQQFTMFPRPDSAKISIIFGNDITR</sequence>
<dbReference type="InterPro" id="IPR003961">
    <property type="entry name" value="FN3_dom"/>
</dbReference>
<feature type="compositionally biased region" description="Basic and acidic residues" evidence="7">
    <location>
        <begin position="3459"/>
        <end position="3469"/>
    </location>
</feature>
<reference evidence="12" key="1">
    <citation type="submission" date="2023-07" db="EMBL/GenBank/DDBJ databases">
        <authorList>
            <consortium name="CYATHOMIX"/>
        </authorList>
    </citation>
    <scope>NUCLEOTIDE SEQUENCE</scope>
    <source>
        <strain evidence="12">N/A</strain>
    </source>
</reference>
<dbReference type="SMART" id="SM00409">
    <property type="entry name" value="IG"/>
    <property type="match status" value="7"/>
</dbReference>
<dbReference type="InterPro" id="IPR036179">
    <property type="entry name" value="Ig-like_dom_sf"/>
</dbReference>
<dbReference type="InterPro" id="IPR013151">
    <property type="entry name" value="Immunoglobulin_dom"/>
</dbReference>
<feature type="domain" description="Ig-like" evidence="10">
    <location>
        <begin position="1524"/>
        <end position="1600"/>
    </location>
</feature>
<keyword evidence="3" id="KW-0677">Repeat</keyword>
<gene>
    <name evidence="12" type="ORF">CYNAS_LOCUS10753</name>
</gene>
<accession>A0AA36GV74</accession>
<dbReference type="Gene3D" id="2.60.40.10">
    <property type="entry name" value="Immunoglobulins"/>
    <property type="match status" value="16"/>
</dbReference>
<feature type="domain" description="Ig-like" evidence="10">
    <location>
        <begin position="1832"/>
        <end position="1926"/>
    </location>
</feature>
<feature type="chain" id="PRO_5041378336" description="Mesocentin" evidence="8">
    <location>
        <begin position="19"/>
        <end position="3851"/>
    </location>
</feature>
<dbReference type="SUPFAM" id="SSF49265">
    <property type="entry name" value="Fibronectin type III"/>
    <property type="match status" value="7"/>
</dbReference>
<feature type="region of interest" description="Disordered" evidence="7">
    <location>
        <begin position="3080"/>
        <end position="3103"/>
    </location>
</feature>
<comment type="subcellular location">
    <subcellularLocation>
        <location evidence="1">Secreted</location>
        <location evidence="1">Extracellular space</location>
    </subcellularLocation>
</comment>
<dbReference type="InterPro" id="IPR003598">
    <property type="entry name" value="Ig_sub2"/>
</dbReference>
<feature type="domain" description="Fibronectin type-III" evidence="11">
    <location>
        <begin position="601"/>
        <end position="699"/>
    </location>
</feature>
<feature type="compositionally biased region" description="Basic and acidic residues" evidence="7">
    <location>
        <begin position="3394"/>
        <end position="3406"/>
    </location>
</feature>
<evidence type="ECO:0000256" key="5">
    <source>
        <dbReference type="ARBA" id="ARBA00023180"/>
    </source>
</evidence>
<evidence type="ECO:0000259" key="9">
    <source>
        <dbReference type="PROSITE" id="PS50234"/>
    </source>
</evidence>
<feature type="domain" description="Fibronectin type-III" evidence="11">
    <location>
        <begin position="1311"/>
        <end position="1408"/>
    </location>
</feature>
<evidence type="ECO:0000256" key="4">
    <source>
        <dbReference type="ARBA" id="ARBA00023157"/>
    </source>
</evidence>
<dbReference type="SMART" id="SM00408">
    <property type="entry name" value="IGc2"/>
    <property type="match status" value="6"/>
</dbReference>
<evidence type="ECO:0000256" key="8">
    <source>
        <dbReference type="SAM" id="SignalP"/>
    </source>
</evidence>
<keyword evidence="13" id="KW-1185">Reference proteome</keyword>
<feature type="domain" description="Fibronectin type-III" evidence="11">
    <location>
        <begin position="415"/>
        <end position="512"/>
    </location>
</feature>
<keyword evidence="6" id="KW-0393">Immunoglobulin domain</keyword>
<comment type="caution">
    <text evidence="12">The sequence shown here is derived from an EMBL/GenBank/DDBJ whole genome shotgun (WGS) entry which is preliminary data.</text>
</comment>
<feature type="signal peptide" evidence="8">
    <location>
        <begin position="1"/>
        <end position="18"/>
    </location>
</feature>
<feature type="region of interest" description="Disordered" evidence="7">
    <location>
        <begin position="2413"/>
        <end position="2438"/>
    </location>
</feature>
<feature type="compositionally biased region" description="Basic and acidic residues" evidence="7">
    <location>
        <begin position="2783"/>
        <end position="2794"/>
    </location>
</feature>
<dbReference type="PANTHER" id="PTHR31460">
    <property type="match status" value="1"/>
</dbReference>
<proteinExistence type="predicted"/>
<feature type="domain" description="Ig-like" evidence="10">
    <location>
        <begin position="1227"/>
        <end position="1306"/>
    </location>
</feature>
<evidence type="ECO:0000256" key="3">
    <source>
        <dbReference type="ARBA" id="ARBA00022737"/>
    </source>
</evidence>
<dbReference type="PROSITE" id="PS50853">
    <property type="entry name" value="FN3"/>
    <property type="match status" value="10"/>
</dbReference>
<protein>
    <recommendedName>
        <fullName evidence="14">Mesocentin</fullName>
    </recommendedName>
</protein>
<dbReference type="SMART" id="SM00060">
    <property type="entry name" value="FN3"/>
    <property type="match status" value="10"/>
</dbReference>
<dbReference type="Pfam" id="PF00047">
    <property type="entry name" value="ig"/>
    <property type="match status" value="2"/>
</dbReference>
<dbReference type="PROSITE" id="PS50835">
    <property type="entry name" value="IG_LIKE"/>
    <property type="match status" value="7"/>
</dbReference>
<dbReference type="FunFam" id="2.60.40.10:FF:000036">
    <property type="entry name" value="receptor-type tyrosine-protein phosphatase delta isoform X1"/>
    <property type="match status" value="1"/>
</dbReference>
<evidence type="ECO:0000256" key="7">
    <source>
        <dbReference type="SAM" id="MobiDB-lite"/>
    </source>
</evidence>
<feature type="domain" description="Ig-like" evidence="10">
    <location>
        <begin position="327"/>
        <end position="409"/>
    </location>
</feature>
<feature type="domain" description="Fibronectin type-III" evidence="11">
    <location>
        <begin position="1609"/>
        <end position="1720"/>
    </location>
</feature>
<dbReference type="PROSITE" id="PS50234">
    <property type="entry name" value="VWFA"/>
    <property type="match status" value="1"/>
</dbReference>
<feature type="domain" description="Fibronectin type-III" evidence="11">
    <location>
        <begin position="2029"/>
        <end position="2122"/>
    </location>
</feature>
<feature type="domain" description="Fibronectin type-III" evidence="11">
    <location>
        <begin position="1118"/>
        <end position="1223"/>
    </location>
</feature>
<dbReference type="InterPro" id="IPR003599">
    <property type="entry name" value="Ig_sub"/>
</dbReference>
<evidence type="ECO:0000256" key="6">
    <source>
        <dbReference type="ARBA" id="ARBA00023319"/>
    </source>
</evidence>
<feature type="region of interest" description="Disordered" evidence="7">
    <location>
        <begin position="2529"/>
        <end position="2590"/>
    </location>
</feature>
<dbReference type="InterPro" id="IPR036116">
    <property type="entry name" value="FN3_sf"/>
</dbReference>
<dbReference type="GO" id="GO:0005576">
    <property type="term" value="C:extracellular region"/>
    <property type="evidence" value="ECO:0007669"/>
    <property type="project" value="UniProtKB-SubCell"/>
</dbReference>
<feature type="domain" description="Fibronectin type-III" evidence="11">
    <location>
        <begin position="1015"/>
        <end position="1113"/>
    </location>
</feature>
<evidence type="ECO:0000256" key="1">
    <source>
        <dbReference type="ARBA" id="ARBA00004239"/>
    </source>
</evidence>
<feature type="region of interest" description="Disordered" evidence="7">
    <location>
        <begin position="2979"/>
        <end position="3029"/>
    </location>
</feature>
<organism evidence="12 13">
    <name type="scientific">Cylicocyclus nassatus</name>
    <name type="common">Nematode worm</name>
    <dbReference type="NCBI Taxonomy" id="53992"/>
    <lineage>
        <taxon>Eukaryota</taxon>
        <taxon>Metazoa</taxon>
        <taxon>Ecdysozoa</taxon>
        <taxon>Nematoda</taxon>
        <taxon>Chromadorea</taxon>
        <taxon>Rhabditida</taxon>
        <taxon>Rhabditina</taxon>
        <taxon>Rhabditomorpha</taxon>
        <taxon>Strongyloidea</taxon>
        <taxon>Strongylidae</taxon>
        <taxon>Cylicocyclus</taxon>
    </lineage>
</organism>
<feature type="domain" description="Ig-like" evidence="10">
    <location>
        <begin position="703"/>
        <end position="799"/>
    </location>
</feature>
<dbReference type="SUPFAM" id="SSF48726">
    <property type="entry name" value="Immunoglobulin"/>
    <property type="match status" value="6"/>
</dbReference>
<feature type="region of interest" description="Disordered" evidence="7">
    <location>
        <begin position="3044"/>
        <end position="3068"/>
    </location>
</feature>
<dbReference type="InterPro" id="IPR002035">
    <property type="entry name" value="VWF_A"/>
</dbReference>
<dbReference type="InterPro" id="IPR053224">
    <property type="entry name" value="Sensory_adhesion_molecule"/>
</dbReference>
<feature type="region of interest" description="Disordered" evidence="7">
    <location>
        <begin position="1208"/>
        <end position="1227"/>
    </location>
</feature>
<feature type="compositionally biased region" description="Basic and acidic residues" evidence="7">
    <location>
        <begin position="2424"/>
        <end position="2438"/>
    </location>
</feature>
<evidence type="ECO:0000256" key="2">
    <source>
        <dbReference type="ARBA" id="ARBA00022729"/>
    </source>
</evidence>
<evidence type="ECO:0000313" key="12">
    <source>
        <dbReference type="EMBL" id="CAJ0598770.1"/>
    </source>
</evidence>
<dbReference type="EMBL" id="CATQJL010000223">
    <property type="protein sequence ID" value="CAJ0598770.1"/>
    <property type="molecule type" value="Genomic_DNA"/>
</dbReference>
<name>A0AA36GV74_CYLNA</name>
<dbReference type="PANTHER" id="PTHR31460:SF3">
    <property type="entry name" value="MESOCENTIN"/>
    <property type="match status" value="1"/>
</dbReference>